<name>F7ZF51_ROSLO</name>
<evidence type="ECO:0000259" key="3">
    <source>
        <dbReference type="PROSITE" id="PS50111"/>
    </source>
</evidence>
<dbReference type="EMBL" id="CP002623">
    <property type="protein sequence ID" value="AEI93482.1"/>
    <property type="molecule type" value="Genomic_DNA"/>
</dbReference>
<keyword evidence="1 2" id="KW-0807">Transducer</keyword>
<evidence type="ECO:0000313" key="4">
    <source>
        <dbReference type="EMBL" id="AEI93482.1"/>
    </source>
</evidence>
<dbReference type="RefSeq" id="WP_013961418.1">
    <property type="nucleotide sequence ID" value="NC_015730.1"/>
</dbReference>
<dbReference type="OrthoDB" id="9765776at2"/>
<dbReference type="Proteomes" id="UP000001353">
    <property type="component" value="Chromosome"/>
</dbReference>
<protein>
    <recommendedName>
        <fullName evidence="3">Methyl-accepting transducer domain-containing protein</fullName>
    </recommendedName>
</protein>
<dbReference type="GO" id="GO:0016020">
    <property type="term" value="C:membrane"/>
    <property type="evidence" value="ECO:0007669"/>
    <property type="project" value="InterPro"/>
</dbReference>
<dbReference type="PANTHER" id="PTHR32089">
    <property type="entry name" value="METHYL-ACCEPTING CHEMOTAXIS PROTEIN MCPB"/>
    <property type="match status" value="1"/>
</dbReference>
<accession>F7ZF51</accession>
<dbReference type="AlphaFoldDB" id="F7ZF51"/>
<dbReference type="eggNOG" id="COG0840">
    <property type="taxonomic scope" value="Bacteria"/>
</dbReference>
<dbReference type="InterPro" id="IPR004089">
    <property type="entry name" value="MCPsignal_dom"/>
</dbReference>
<evidence type="ECO:0000256" key="2">
    <source>
        <dbReference type="PROSITE-ProRule" id="PRU00284"/>
    </source>
</evidence>
<reference evidence="4 5" key="1">
    <citation type="journal article" date="2011" name="BMC Genomics">
        <title>Comparative genome analysis and genome-guided physiological analysis of Roseobacter litoralis.</title>
        <authorList>
            <person name="Kalhoefer D."/>
            <person name="Thole S."/>
            <person name="Voget S."/>
            <person name="Lehmann R."/>
            <person name="Liesegang H."/>
            <person name="Wollher A."/>
            <person name="Daniel R."/>
            <person name="Simon M."/>
            <person name="Brinkhoff T."/>
        </authorList>
    </citation>
    <scope>NUCLEOTIDE SEQUENCE [LARGE SCALE GENOMIC DNA]</scope>
    <source>
        <strain evidence="5">ATCC 49566 / DSM 6996 / JCM 21268 / NBRC 15278 / OCh 149</strain>
    </source>
</reference>
<gene>
    <name evidence="4" type="ordered locus">RLO149_c014870</name>
</gene>
<dbReference type="Gene3D" id="1.10.287.950">
    <property type="entry name" value="Methyl-accepting chemotaxis protein"/>
    <property type="match status" value="1"/>
</dbReference>
<organism evidence="4 5">
    <name type="scientific">Roseobacter litoralis (strain ATCC 49566 / DSM 6996 / JCM 21268 / NBRC 15278 / OCh 149)</name>
    <dbReference type="NCBI Taxonomy" id="391595"/>
    <lineage>
        <taxon>Bacteria</taxon>
        <taxon>Pseudomonadati</taxon>
        <taxon>Pseudomonadota</taxon>
        <taxon>Alphaproteobacteria</taxon>
        <taxon>Rhodobacterales</taxon>
        <taxon>Roseobacteraceae</taxon>
        <taxon>Roseobacter</taxon>
    </lineage>
</organism>
<dbReference type="STRING" id="391595.RLO149_c014870"/>
<dbReference type="Pfam" id="PF00015">
    <property type="entry name" value="MCPsignal"/>
    <property type="match status" value="1"/>
</dbReference>
<dbReference type="PROSITE" id="PS50111">
    <property type="entry name" value="CHEMOTAXIS_TRANSDUC_2"/>
    <property type="match status" value="1"/>
</dbReference>
<proteinExistence type="predicted"/>
<dbReference type="GO" id="GO:0007165">
    <property type="term" value="P:signal transduction"/>
    <property type="evidence" value="ECO:0007669"/>
    <property type="project" value="UniProtKB-KW"/>
</dbReference>
<dbReference type="SUPFAM" id="SSF58104">
    <property type="entry name" value="Methyl-accepting chemotaxis protein (MCP) signaling domain"/>
    <property type="match status" value="1"/>
</dbReference>
<dbReference type="HOGENOM" id="CLU_1293316_0_0_5"/>
<evidence type="ECO:0000313" key="5">
    <source>
        <dbReference type="Proteomes" id="UP000001353"/>
    </source>
</evidence>
<feature type="domain" description="Methyl-accepting transducer" evidence="3">
    <location>
        <begin position="160"/>
        <end position="227"/>
    </location>
</feature>
<dbReference type="PANTHER" id="PTHR32089:SF112">
    <property type="entry name" value="LYSOZYME-LIKE PROTEIN-RELATED"/>
    <property type="match status" value="1"/>
</dbReference>
<evidence type="ECO:0000256" key="1">
    <source>
        <dbReference type="ARBA" id="ARBA00023224"/>
    </source>
</evidence>
<sequence length="227" mass="24733">MNAVTAQFNAEESVSLEKTLHDIRDSVAAARVAAMQVLVFHMQGDKAETQVVAPDELMQALSDVKRAHQSLGKMEVEHLKPLQIELPESISKRVQHVTRDLAELTRTLERCSPCESDGIRGFNPSQDMYDLCCTRVAKGLNKLTSELAGFFLELTEADKSKTMEKTNKIALEIGKIGRVINMVATNASIEAARAGDAGKGFTVIADEVKTLSSRVSSLSVSLTDQLS</sequence>
<dbReference type="KEGG" id="rli:RLO149_c014870"/>
<keyword evidence="5" id="KW-1185">Reference proteome</keyword>